<dbReference type="EMBL" id="QXTE01000534">
    <property type="protein sequence ID" value="TFJ97100.1"/>
    <property type="molecule type" value="Genomic_DNA"/>
</dbReference>
<gene>
    <name evidence="4" type="ORF">DR999_PMT21078</name>
</gene>
<sequence length="193" mass="21392">MPESDLVAKMLRAVLQSNKNGIPLPRLQGEYKSLTGDWIPFKQLGHSTLEEYLKTVPGVVKIEINKMGEITCHGVACAETVRIAQLVACQRSSKRKMGRQVNCQMRLKNTAPFTLVGKPKATLRQPGLRDTPEGSRRPTPPWPKSKGSSYGIVKPSIETAQYALSPAPGSGLSKETLMQRHVTMVNSCRYIYR</sequence>
<evidence type="ECO:0000256" key="2">
    <source>
        <dbReference type="SAM" id="MobiDB-lite"/>
    </source>
</evidence>
<comment type="caution">
    <text evidence="4">The sequence shown here is derived from an EMBL/GenBank/DDBJ whole genome shotgun (WGS) entry which is preliminary data.</text>
</comment>
<dbReference type="InterPro" id="IPR041966">
    <property type="entry name" value="LOTUS-like"/>
</dbReference>
<reference evidence="4 5" key="1">
    <citation type="submission" date="2019-04" db="EMBL/GenBank/DDBJ databases">
        <title>Draft genome of the big-headed turtle Platysternon megacephalum.</title>
        <authorList>
            <person name="Gong S."/>
        </authorList>
    </citation>
    <scope>NUCLEOTIDE SEQUENCE [LARGE SCALE GENOMIC DNA]</scope>
    <source>
        <strain evidence="4">DO16091913</strain>
        <tissue evidence="4">Muscle</tissue>
    </source>
</reference>
<evidence type="ECO:0000313" key="4">
    <source>
        <dbReference type="EMBL" id="TFJ97100.1"/>
    </source>
</evidence>
<name>A0A4D9DII9_9SAUR</name>
<proteinExistence type="predicted"/>
<dbReference type="Proteomes" id="UP000297703">
    <property type="component" value="Unassembled WGS sequence"/>
</dbReference>
<dbReference type="FunFam" id="3.30.420.610:FF:000008">
    <property type="entry name" value="Tudor domain-containing protein 7"/>
    <property type="match status" value="1"/>
</dbReference>
<dbReference type="Gene3D" id="3.30.420.610">
    <property type="entry name" value="LOTUS domain-like"/>
    <property type="match status" value="1"/>
</dbReference>
<dbReference type="GO" id="GO:0030154">
    <property type="term" value="P:cell differentiation"/>
    <property type="evidence" value="ECO:0007669"/>
    <property type="project" value="UniProtKB-KW"/>
</dbReference>
<dbReference type="OrthoDB" id="10034606at2759"/>
<dbReference type="PROSITE" id="PS51644">
    <property type="entry name" value="HTH_OST"/>
    <property type="match status" value="1"/>
</dbReference>
<accession>A0A4D9DII9</accession>
<evidence type="ECO:0000313" key="5">
    <source>
        <dbReference type="Proteomes" id="UP000297703"/>
    </source>
</evidence>
<keyword evidence="5" id="KW-1185">Reference proteome</keyword>
<reference evidence="4 5" key="2">
    <citation type="submission" date="2019-04" db="EMBL/GenBank/DDBJ databases">
        <title>The genome sequence of big-headed turtle.</title>
        <authorList>
            <person name="Gong S."/>
        </authorList>
    </citation>
    <scope>NUCLEOTIDE SEQUENCE [LARGE SCALE GENOMIC DNA]</scope>
    <source>
        <strain evidence="4">DO16091913</strain>
        <tissue evidence="4">Muscle</tissue>
    </source>
</reference>
<feature type="region of interest" description="Disordered" evidence="2">
    <location>
        <begin position="119"/>
        <end position="150"/>
    </location>
</feature>
<evidence type="ECO:0000256" key="1">
    <source>
        <dbReference type="ARBA" id="ARBA00022782"/>
    </source>
</evidence>
<evidence type="ECO:0000259" key="3">
    <source>
        <dbReference type="PROSITE" id="PS51644"/>
    </source>
</evidence>
<feature type="domain" description="HTH OST-type" evidence="3">
    <location>
        <begin position="3"/>
        <end position="76"/>
    </location>
</feature>
<keyword evidence="1" id="KW-0221">Differentiation</keyword>
<dbReference type="STRING" id="55544.A0A4D9DII9"/>
<dbReference type="AlphaFoldDB" id="A0A4D9DII9"/>
<dbReference type="InterPro" id="IPR025605">
    <property type="entry name" value="OST-HTH/LOTUS_dom"/>
</dbReference>
<protein>
    <submittedName>
        <fullName evidence="4">NADH dehydrogenase</fullName>
    </submittedName>
</protein>
<organism evidence="4 5">
    <name type="scientific">Platysternon megacephalum</name>
    <name type="common">big-headed turtle</name>
    <dbReference type="NCBI Taxonomy" id="55544"/>
    <lineage>
        <taxon>Eukaryota</taxon>
        <taxon>Metazoa</taxon>
        <taxon>Chordata</taxon>
        <taxon>Craniata</taxon>
        <taxon>Vertebrata</taxon>
        <taxon>Euteleostomi</taxon>
        <taxon>Archelosauria</taxon>
        <taxon>Testudinata</taxon>
        <taxon>Testudines</taxon>
        <taxon>Cryptodira</taxon>
        <taxon>Durocryptodira</taxon>
        <taxon>Testudinoidea</taxon>
        <taxon>Platysternidae</taxon>
        <taxon>Platysternon</taxon>
    </lineage>
</organism>
<dbReference type="Pfam" id="PF12872">
    <property type="entry name" value="OST-HTH"/>
    <property type="match status" value="1"/>
</dbReference>